<accession>A0A839RXQ2</accession>
<sequence>MSDPAMSNEDPRYLGIAPYLYYTDATEAVEWLTRVFGFTEKVRYVDAAGEVFQATLSAGGSDIHLAGVGDEYWPAKGVDGPVGQLNVVYVDDVDAQFERVDEAVGDGVEVSRPQDQPYGARLFTVQDVGGNSWTFWQHISDTADLPAGWREIRNGEVVSGSGAEGSGADGSGADGSGAEGGEDVGDGEPGNAEGAGEPAAG</sequence>
<feature type="compositionally biased region" description="Gly residues" evidence="1">
    <location>
        <begin position="162"/>
        <end position="179"/>
    </location>
</feature>
<dbReference type="InterPro" id="IPR037523">
    <property type="entry name" value="VOC_core"/>
</dbReference>
<dbReference type="AlphaFoldDB" id="A0A839RXQ2"/>
<proteinExistence type="predicted"/>
<reference evidence="3 4" key="1">
    <citation type="submission" date="2020-08" db="EMBL/GenBank/DDBJ databases">
        <title>Genomic Encyclopedia of Type Strains, Phase III (KMG-III): the genomes of soil and plant-associated and newly described type strains.</title>
        <authorList>
            <person name="Whitman W."/>
        </authorList>
    </citation>
    <scope>NUCLEOTIDE SEQUENCE [LARGE SCALE GENOMIC DNA]</scope>
    <source>
        <strain evidence="3 4">CECT 8577</strain>
    </source>
</reference>
<dbReference type="PANTHER" id="PTHR34109">
    <property type="entry name" value="BNAUNNG04460D PROTEIN-RELATED"/>
    <property type="match status" value="1"/>
</dbReference>
<dbReference type="RefSeq" id="WP_183650014.1">
    <property type="nucleotide sequence ID" value="NZ_JACHWU010000001.1"/>
</dbReference>
<evidence type="ECO:0000256" key="1">
    <source>
        <dbReference type="SAM" id="MobiDB-lite"/>
    </source>
</evidence>
<comment type="caution">
    <text evidence="3">The sequence shown here is derived from an EMBL/GenBank/DDBJ whole genome shotgun (WGS) entry which is preliminary data.</text>
</comment>
<evidence type="ECO:0000313" key="4">
    <source>
        <dbReference type="Proteomes" id="UP000550714"/>
    </source>
</evidence>
<feature type="region of interest" description="Disordered" evidence="1">
    <location>
        <begin position="157"/>
        <end position="201"/>
    </location>
</feature>
<dbReference type="PANTHER" id="PTHR34109:SF1">
    <property type="entry name" value="VOC DOMAIN-CONTAINING PROTEIN"/>
    <property type="match status" value="1"/>
</dbReference>
<dbReference type="InterPro" id="IPR029068">
    <property type="entry name" value="Glyas_Bleomycin-R_OHBP_Dase"/>
</dbReference>
<gene>
    <name evidence="3" type="ORF">FHS23_001546</name>
</gene>
<dbReference type="Proteomes" id="UP000550714">
    <property type="component" value="Unassembled WGS sequence"/>
</dbReference>
<organism evidence="3 4">
    <name type="scientific">Prauserella isguenensis</name>
    <dbReference type="NCBI Taxonomy" id="1470180"/>
    <lineage>
        <taxon>Bacteria</taxon>
        <taxon>Bacillati</taxon>
        <taxon>Actinomycetota</taxon>
        <taxon>Actinomycetes</taxon>
        <taxon>Pseudonocardiales</taxon>
        <taxon>Pseudonocardiaceae</taxon>
        <taxon>Prauserella</taxon>
    </lineage>
</organism>
<dbReference type="Pfam" id="PF00903">
    <property type="entry name" value="Glyoxalase"/>
    <property type="match status" value="1"/>
</dbReference>
<dbReference type="EMBL" id="JACHWU010000001">
    <property type="protein sequence ID" value="MBB3050551.1"/>
    <property type="molecule type" value="Genomic_DNA"/>
</dbReference>
<name>A0A839RXQ2_9PSEU</name>
<dbReference type="SUPFAM" id="SSF54593">
    <property type="entry name" value="Glyoxalase/Bleomycin resistance protein/Dihydroxybiphenyl dioxygenase"/>
    <property type="match status" value="1"/>
</dbReference>
<protein>
    <submittedName>
        <fullName evidence="3">Putative glyoxalase superfamily protein PhnB</fullName>
    </submittedName>
</protein>
<feature type="domain" description="VOC" evidence="2">
    <location>
        <begin position="12"/>
        <end position="138"/>
    </location>
</feature>
<evidence type="ECO:0000313" key="3">
    <source>
        <dbReference type="EMBL" id="MBB3050551.1"/>
    </source>
</evidence>
<dbReference type="PROSITE" id="PS51819">
    <property type="entry name" value="VOC"/>
    <property type="match status" value="1"/>
</dbReference>
<dbReference type="Gene3D" id="3.30.720.120">
    <property type="match status" value="1"/>
</dbReference>
<dbReference type="InterPro" id="IPR004360">
    <property type="entry name" value="Glyas_Fos-R_dOase_dom"/>
</dbReference>
<evidence type="ECO:0000259" key="2">
    <source>
        <dbReference type="PROSITE" id="PS51819"/>
    </source>
</evidence>
<feature type="compositionally biased region" description="Low complexity" evidence="1">
    <location>
        <begin position="189"/>
        <end position="201"/>
    </location>
</feature>
<dbReference type="Gene3D" id="3.30.720.110">
    <property type="match status" value="1"/>
</dbReference>
<keyword evidence="4" id="KW-1185">Reference proteome</keyword>